<proteinExistence type="predicted"/>
<keyword evidence="2" id="KW-0238">DNA-binding</keyword>
<dbReference type="PROSITE" id="PS01124">
    <property type="entry name" value="HTH_ARAC_FAMILY_2"/>
    <property type="match status" value="1"/>
</dbReference>
<accession>A0ABR9MDD7</accession>
<keyword evidence="6" id="KW-1185">Reference proteome</keyword>
<dbReference type="EMBL" id="JADBEK010000001">
    <property type="protein sequence ID" value="MBE1590548.1"/>
    <property type="molecule type" value="Genomic_DNA"/>
</dbReference>
<dbReference type="SMART" id="SM00342">
    <property type="entry name" value="HTH_ARAC"/>
    <property type="match status" value="1"/>
</dbReference>
<gene>
    <name evidence="5" type="ORF">H4W80_008806</name>
</gene>
<evidence type="ECO:0000256" key="1">
    <source>
        <dbReference type="ARBA" id="ARBA00023015"/>
    </source>
</evidence>
<dbReference type="Pfam" id="PF12833">
    <property type="entry name" value="HTH_18"/>
    <property type="match status" value="1"/>
</dbReference>
<dbReference type="PANTHER" id="PTHR43280">
    <property type="entry name" value="ARAC-FAMILY TRANSCRIPTIONAL REGULATOR"/>
    <property type="match status" value="1"/>
</dbReference>
<dbReference type="Proteomes" id="UP000633509">
    <property type="component" value="Unassembled WGS sequence"/>
</dbReference>
<dbReference type="InterPro" id="IPR018062">
    <property type="entry name" value="HTH_AraC-typ_CS"/>
</dbReference>
<comment type="caution">
    <text evidence="5">The sequence shown here is derived from an EMBL/GenBank/DDBJ whole genome shotgun (WGS) entry which is preliminary data.</text>
</comment>
<dbReference type="SUPFAM" id="SSF46689">
    <property type="entry name" value="Homeodomain-like"/>
    <property type="match status" value="2"/>
</dbReference>
<reference evidence="5 6" key="1">
    <citation type="submission" date="2020-10" db="EMBL/GenBank/DDBJ databases">
        <title>Sequencing the genomes of 1000 actinobacteria strains.</title>
        <authorList>
            <person name="Klenk H.-P."/>
        </authorList>
    </citation>
    <scope>NUCLEOTIDE SEQUENCE [LARGE SCALE GENOMIC DNA]</scope>
    <source>
        <strain evidence="5 6">DSM 43173</strain>
    </source>
</reference>
<dbReference type="PANTHER" id="PTHR43280:SF2">
    <property type="entry name" value="HTH-TYPE TRANSCRIPTIONAL REGULATOR EXSA"/>
    <property type="match status" value="1"/>
</dbReference>
<evidence type="ECO:0000313" key="5">
    <source>
        <dbReference type="EMBL" id="MBE1590548.1"/>
    </source>
</evidence>
<name>A0ABR9MDD7_9ACTN</name>
<evidence type="ECO:0000256" key="3">
    <source>
        <dbReference type="ARBA" id="ARBA00023163"/>
    </source>
</evidence>
<evidence type="ECO:0000259" key="4">
    <source>
        <dbReference type="PROSITE" id="PS01124"/>
    </source>
</evidence>
<organism evidence="5 6">
    <name type="scientific">Nonomuraea angiospora</name>
    <dbReference type="NCBI Taxonomy" id="46172"/>
    <lineage>
        <taxon>Bacteria</taxon>
        <taxon>Bacillati</taxon>
        <taxon>Actinomycetota</taxon>
        <taxon>Actinomycetes</taxon>
        <taxon>Streptosporangiales</taxon>
        <taxon>Streptosporangiaceae</taxon>
        <taxon>Nonomuraea</taxon>
    </lineage>
</organism>
<protein>
    <submittedName>
        <fullName evidence="5">AraC-like DNA-binding protein</fullName>
    </submittedName>
</protein>
<keyword evidence="3" id="KW-0804">Transcription</keyword>
<keyword evidence="1" id="KW-0805">Transcription regulation</keyword>
<evidence type="ECO:0000256" key="2">
    <source>
        <dbReference type="ARBA" id="ARBA00023125"/>
    </source>
</evidence>
<dbReference type="Gene3D" id="1.10.10.60">
    <property type="entry name" value="Homeodomain-like"/>
    <property type="match status" value="2"/>
</dbReference>
<dbReference type="InterPro" id="IPR009057">
    <property type="entry name" value="Homeodomain-like_sf"/>
</dbReference>
<dbReference type="PROSITE" id="PS00041">
    <property type="entry name" value="HTH_ARAC_FAMILY_1"/>
    <property type="match status" value="1"/>
</dbReference>
<dbReference type="RefSeq" id="WP_192790404.1">
    <property type="nucleotide sequence ID" value="NZ_JADBEK010000001.1"/>
</dbReference>
<evidence type="ECO:0000313" key="6">
    <source>
        <dbReference type="Proteomes" id="UP000633509"/>
    </source>
</evidence>
<dbReference type="InterPro" id="IPR018060">
    <property type="entry name" value="HTH_AraC"/>
</dbReference>
<sequence>MAILVEIMHIFDAAGSSLDGYLLAPRRPRFSFGSDTYEGWCMLLPRNGAFSYEVEEVAARRTRAVGEAGLRGEAGFGDIVISPPGSTLRRRMRTPTSFFFARFRTALEPPIGCSRLRDVDRLRANLSLLESMQAACDEGRQRLDAGLVAAHVVDDVLITMLWERTREGAREDVLVRKAIAFIQECFASPDLSLGDLARTLGVSSSLLSRRFRDVRGVTPVQYLRGVRLQRARELLTGTDLTLQTIAEQCGYRSAFYLSRVFKATTGQSPSEYRAG</sequence>
<feature type="domain" description="HTH araC/xylS-type" evidence="4">
    <location>
        <begin position="176"/>
        <end position="275"/>
    </location>
</feature>